<gene>
    <name evidence="2" type="ORF">K457DRAFT_20219</name>
</gene>
<feature type="region of interest" description="Disordered" evidence="1">
    <location>
        <begin position="133"/>
        <end position="154"/>
    </location>
</feature>
<dbReference type="AlphaFoldDB" id="A0A197JTR2"/>
<keyword evidence="3" id="KW-1185">Reference proteome</keyword>
<dbReference type="OrthoDB" id="2396974at2759"/>
<protein>
    <submittedName>
        <fullName evidence="2">Uncharacterized protein</fullName>
    </submittedName>
</protein>
<dbReference type="Pfam" id="PF00805">
    <property type="entry name" value="Pentapeptide"/>
    <property type="match status" value="1"/>
</dbReference>
<dbReference type="Gene3D" id="2.160.20.80">
    <property type="entry name" value="E3 ubiquitin-protein ligase SopA"/>
    <property type="match status" value="1"/>
</dbReference>
<dbReference type="EMBL" id="KV442047">
    <property type="protein sequence ID" value="OAQ28667.1"/>
    <property type="molecule type" value="Genomic_DNA"/>
</dbReference>
<dbReference type="SUPFAM" id="SSF141571">
    <property type="entry name" value="Pentapeptide repeat-like"/>
    <property type="match status" value="1"/>
</dbReference>
<dbReference type="Proteomes" id="UP000078512">
    <property type="component" value="Unassembled WGS sequence"/>
</dbReference>
<feature type="compositionally biased region" description="Low complexity" evidence="1">
    <location>
        <begin position="135"/>
        <end position="147"/>
    </location>
</feature>
<organism evidence="2 3">
    <name type="scientific">Linnemannia elongata AG-77</name>
    <dbReference type="NCBI Taxonomy" id="1314771"/>
    <lineage>
        <taxon>Eukaryota</taxon>
        <taxon>Fungi</taxon>
        <taxon>Fungi incertae sedis</taxon>
        <taxon>Mucoromycota</taxon>
        <taxon>Mortierellomycotina</taxon>
        <taxon>Mortierellomycetes</taxon>
        <taxon>Mortierellales</taxon>
        <taxon>Mortierellaceae</taxon>
        <taxon>Linnemannia</taxon>
    </lineage>
</organism>
<proteinExistence type="predicted"/>
<evidence type="ECO:0000313" key="3">
    <source>
        <dbReference type="Proteomes" id="UP000078512"/>
    </source>
</evidence>
<evidence type="ECO:0000313" key="2">
    <source>
        <dbReference type="EMBL" id="OAQ28667.1"/>
    </source>
</evidence>
<accession>A0A197JTR2</accession>
<evidence type="ECO:0000256" key="1">
    <source>
        <dbReference type="SAM" id="MobiDB-lite"/>
    </source>
</evidence>
<dbReference type="InterPro" id="IPR001646">
    <property type="entry name" value="5peptide_repeat"/>
</dbReference>
<name>A0A197JTR2_9FUNG</name>
<sequence>MPVSHEKSLQQDVVAEFVDDHHLEYCMLVYLDAFLDAHRANHPDLVDRWDPNAIYDMLEQVYKGIRLELLSHGLLTDKAAAGYVTKRSHPNPQLLQQAPLRESAYCQFQALYSYQQLSTLPALFPDIMATRRLSDSPSPLSSSPSSRGPKRIKRPPSFLADQAAQDSSQSIITACDPMFCDAANILFVGGIQAAPDIEHNLHQFRDQRLKARENSLFVPPQAKPTFQSSDEALVPLMEMTLEFLSGSGQVLLLLGDSGAGKSTFNLELEQTLWKAYKRDRAIPLYINLPAIDNPQQNMITKKLQQLTFSDPTVNHFHEAVIASFSRFQIEQYVEQYAEQLAQKAPSPTANPTLPSWTVKDYMDKLNKIPKMIEPVSNPFLLTLALRTLPRVVLSAENLSNIRLTRIGLYDNFIEQWLETNKLRLEHQGGAPMVKYSHIRERRTWKTLFFGPDAQAMLLRESSPLTRSGSQYRFLHRSILEYLYSRVISDSFKSSQLSAHCEFGAIESVESVESFLDHPLNQRSIVGETSILHFLADRAGAGVRFNGAELRRVRIPGAVIQGGQFDSADLEGTDLSNFNMSKTWLRQANLRGAQMGGVQFGELPYLTTGARVLRCIFSPDGALLAVSTMDSDISVYNTATWAKVAE</sequence>
<reference evidence="2 3" key="1">
    <citation type="submission" date="2016-05" db="EMBL/GenBank/DDBJ databases">
        <title>Genome sequencing reveals origins of a unique bacterial endosymbiosis in the earliest lineages of terrestrial Fungi.</title>
        <authorList>
            <consortium name="DOE Joint Genome Institute"/>
            <person name="Uehling J."/>
            <person name="Gryganskyi A."/>
            <person name="Hameed K."/>
            <person name="Tschaplinski T."/>
            <person name="Misztal P."/>
            <person name="Wu S."/>
            <person name="Desiro A."/>
            <person name="Vande Pol N."/>
            <person name="Du Z.-Y."/>
            <person name="Zienkiewicz A."/>
            <person name="Zienkiewicz K."/>
            <person name="Morin E."/>
            <person name="Tisserant E."/>
            <person name="Splivallo R."/>
            <person name="Hainaut M."/>
            <person name="Henrissat B."/>
            <person name="Ohm R."/>
            <person name="Kuo A."/>
            <person name="Yan J."/>
            <person name="Lipzen A."/>
            <person name="Nolan M."/>
            <person name="Labutti K."/>
            <person name="Barry K."/>
            <person name="Goldstein A."/>
            <person name="Labbe J."/>
            <person name="Schadt C."/>
            <person name="Tuskan G."/>
            <person name="Grigoriev I."/>
            <person name="Martin F."/>
            <person name="Vilgalys R."/>
            <person name="Bonito G."/>
        </authorList>
    </citation>
    <scope>NUCLEOTIDE SEQUENCE [LARGE SCALE GENOMIC DNA]</scope>
    <source>
        <strain evidence="2 3">AG-77</strain>
    </source>
</reference>